<dbReference type="CDD" id="cd01949">
    <property type="entry name" value="GGDEF"/>
    <property type="match status" value="1"/>
</dbReference>
<dbReference type="PROSITE" id="PS50887">
    <property type="entry name" value="GGDEF"/>
    <property type="match status" value="1"/>
</dbReference>
<dbReference type="InterPro" id="IPR013656">
    <property type="entry name" value="PAS_4"/>
</dbReference>
<dbReference type="NCBIfam" id="TIGR00254">
    <property type="entry name" value="GGDEF"/>
    <property type="match status" value="1"/>
</dbReference>
<dbReference type="InterPro" id="IPR013655">
    <property type="entry name" value="PAS_fold_3"/>
</dbReference>
<dbReference type="Gene3D" id="3.30.450.20">
    <property type="entry name" value="PAS domain"/>
    <property type="match status" value="3"/>
</dbReference>
<keyword evidence="1" id="KW-0175">Coiled coil</keyword>
<evidence type="ECO:0000259" key="4">
    <source>
        <dbReference type="PROSITE" id="PS50887"/>
    </source>
</evidence>
<dbReference type="Pfam" id="PF08448">
    <property type="entry name" value="PAS_4"/>
    <property type="match status" value="1"/>
</dbReference>
<dbReference type="InterPro" id="IPR052155">
    <property type="entry name" value="Biofilm_reg_signaling"/>
</dbReference>
<dbReference type="PANTHER" id="PTHR44757">
    <property type="entry name" value="DIGUANYLATE CYCLASE DGCP"/>
    <property type="match status" value="1"/>
</dbReference>
<feature type="domain" description="PAC" evidence="3">
    <location>
        <begin position="338"/>
        <end position="395"/>
    </location>
</feature>
<dbReference type="PANTHER" id="PTHR44757:SF2">
    <property type="entry name" value="BIOFILM ARCHITECTURE MAINTENANCE PROTEIN MBAA"/>
    <property type="match status" value="1"/>
</dbReference>
<dbReference type="PROSITE" id="PS50113">
    <property type="entry name" value="PAC"/>
    <property type="match status" value="3"/>
</dbReference>
<dbReference type="SMART" id="SM00267">
    <property type="entry name" value="GGDEF"/>
    <property type="match status" value="1"/>
</dbReference>
<dbReference type="SUPFAM" id="SSF55073">
    <property type="entry name" value="Nucleotide cyclase"/>
    <property type="match status" value="1"/>
</dbReference>
<dbReference type="InterPro" id="IPR035965">
    <property type="entry name" value="PAS-like_dom_sf"/>
</dbReference>
<feature type="domain" description="PAC" evidence="3">
    <location>
        <begin position="220"/>
        <end position="269"/>
    </location>
</feature>
<comment type="caution">
    <text evidence="5">The sequence shown here is derived from an EMBL/GenBank/DDBJ whole genome shotgun (WGS) entry which is preliminary data.</text>
</comment>
<dbReference type="Pfam" id="PF00990">
    <property type="entry name" value="GGDEF"/>
    <property type="match status" value="1"/>
</dbReference>
<dbReference type="EMBL" id="JAGGKT010000010">
    <property type="protein sequence ID" value="MBP1933367.1"/>
    <property type="molecule type" value="Genomic_DNA"/>
</dbReference>
<dbReference type="InterPro" id="IPR000014">
    <property type="entry name" value="PAS"/>
</dbReference>
<feature type="domain" description="PAS" evidence="2">
    <location>
        <begin position="16"/>
        <end position="90"/>
    </location>
</feature>
<dbReference type="PROSITE" id="PS50112">
    <property type="entry name" value="PAS"/>
    <property type="match status" value="3"/>
</dbReference>
<dbReference type="SMART" id="SM00086">
    <property type="entry name" value="PAC"/>
    <property type="match status" value="3"/>
</dbReference>
<evidence type="ECO:0000256" key="1">
    <source>
        <dbReference type="SAM" id="Coils"/>
    </source>
</evidence>
<dbReference type="SUPFAM" id="SSF55785">
    <property type="entry name" value="PYP-like sensor domain (PAS domain)"/>
    <property type="match status" value="3"/>
</dbReference>
<reference evidence="5 6" key="1">
    <citation type="submission" date="2021-03" db="EMBL/GenBank/DDBJ databases">
        <title>Genomic Encyclopedia of Type Strains, Phase IV (KMG-IV): sequencing the most valuable type-strain genomes for metagenomic binning, comparative biology and taxonomic classification.</title>
        <authorList>
            <person name="Goeker M."/>
        </authorList>
    </citation>
    <scope>NUCLEOTIDE SEQUENCE [LARGE SCALE GENOMIC DNA]</scope>
    <source>
        <strain evidence="5 6">DSM 24738</strain>
    </source>
</reference>
<accession>A0ABS4GTJ9</accession>
<proteinExistence type="predicted"/>
<feature type="domain" description="PAS" evidence="2">
    <location>
        <begin position="270"/>
        <end position="340"/>
    </location>
</feature>
<sequence length="571" mass="66019">MKTKRFKFKRSKRISIQNQLDLIYHSVSDLIFLMKVVDENHIRCVSVNQAYLDLTGLKEEQLIGKTIWEIFSYPVAAYAHSKYQEVLRAGTKLKYQEEVDLIEGKMVVETRLQPIFDDHGVITHLLGVSQDITDQKKLEEDLRHSHERLQRLLKTAHIGTALMDIEGGRILEADPILQEIFGYSAEELRNQPFSKITYPDDTIPNLLLYQELIEGKRDYYQMEKRYIRKDGRVIWGNLTVTMLHRNPLSIMAMVQDITGRKEMESRLRDSEENYRLIAENMSDFITVFDTNERVLYASPSHQTHLGLDLNKYVGAYAYPYIHPEDVGRVRHTFYQSVENRSPLVIEFRWKHGAGHWVPLEARGELVMNPHGEVQQMVIISRDMTERKAAEKKLKEANEVLKNLSQRDGLTGISNRRYFDEMLQSEGKRASQNSYPLSLILMDIDCFKSYNDTYGHQGGDDCLRKVAEIVENELKRPGDFVARYGGEEFAIILPWTDREGAMHVAERIRSHVESLKIPHIGSEVKSYVTVSIGVATMIPSIFSDVSKLVEWADRALYTAKNNGRNQVSVYQR</sequence>
<feature type="domain" description="GGDEF" evidence="4">
    <location>
        <begin position="434"/>
        <end position="571"/>
    </location>
</feature>
<feature type="domain" description="PAS" evidence="2">
    <location>
        <begin position="145"/>
        <end position="216"/>
    </location>
</feature>
<dbReference type="Gene3D" id="3.30.70.270">
    <property type="match status" value="1"/>
</dbReference>
<dbReference type="SMART" id="SM00091">
    <property type="entry name" value="PAS"/>
    <property type="match status" value="3"/>
</dbReference>
<evidence type="ECO:0000313" key="6">
    <source>
        <dbReference type="Proteomes" id="UP001519343"/>
    </source>
</evidence>
<evidence type="ECO:0000313" key="5">
    <source>
        <dbReference type="EMBL" id="MBP1933367.1"/>
    </source>
</evidence>
<name>A0ABS4GTJ9_9BACL</name>
<organism evidence="5 6">
    <name type="scientific">Ammoniphilus resinae</name>
    <dbReference type="NCBI Taxonomy" id="861532"/>
    <lineage>
        <taxon>Bacteria</taxon>
        <taxon>Bacillati</taxon>
        <taxon>Bacillota</taxon>
        <taxon>Bacilli</taxon>
        <taxon>Bacillales</taxon>
        <taxon>Paenibacillaceae</taxon>
        <taxon>Aneurinibacillus group</taxon>
        <taxon>Ammoniphilus</taxon>
    </lineage>
</organism>
<gene>
    <name evidence="5" type="ORF">J2Z37_003380</name>
</gene>
<dbReference type="InterPro" id="IPR001610">
    <property type="entry name" value="PAC"/>
</dbReference>
<feature type="domain" description="PAC" evidence="3">
    <location>
        <begin position="93"/>
        <end position="144"/>
    </location>
</feature>
<dbReference type="InterPro" id="IPR000160">
    <property type="entry name" value="GGDEF_dom"/>
</dbReference>
<dbReference type="RefSeq" id="WP_209811372.1">
    <property type="nucleotide sequence ID" value="NZ_JAGGKT010000010.1"/>
</dbReference>
<dbReference type="InterPro" id="IPR043128">
    <property type="entry name" value="Rev_trsase/Diguanyl_cyclase"/>
</dbReference>
<protein>
    <submittedName>
        <fullName evidence="5">Diguanylate cyclase (GGDEF)-like protein/PAS domain S-box-containing protein</fullName>
    </submittedName>
</protein>
<dbReference type="CDD" id="cd00130">
    <property type="entry name" value="PAS"/>
    <property type="match status" value="3"/>
</dbReference>
<dbReference type="InterPro" id="IPR000700">
    <property type="entry name" value="PAS-assoc_C"/>
</dbReference>
<evidence type="ECO:0000259" key="3">
    <source>
        <dbReference type="PROSITE" id="PS50113"/>
    </source>
</evidence>
<dbReference type="Proteomes" id="UP001519343">
    <property type="component" value="Unassembled WGS sequence"/>
</dbReference>
<evidence type="ECO:0000259" key="2">
    <source>
        <dbReference type="PROSITE" id="PS50112"/>
    </source>
</evidence>
<dbReference type="NCBIfam" id="TIGR00229">
    <property type="entry name" value="sensory_box"/>
    <property type="match status" value="3"/>
</dbReference>
<dbReference type="Pfam" id="PF08447">
    <property type="entry name" value="PAS_3"/>
    <property type="match status" value="2"/>
</dbReference>
<feature type="coiled-coil region" evidence="1">
    <location>
        <begin position="379"/>
        <end position="406"/>
    </location>
</feature>
<keyword evidence="6" id="KW-1185">Reference proteome</keyword>
<dbReference type="InterPro" id="IPR029787">
    <property type="entry name" value="Nucleotide_cyclase"/>
</dbReference>